<reference evidence="7 8" key="1">
    <citation type="journal article" date="2016" name="Nat. Commun.">
        <title>Thousands of microbial genomes shed light on interconnected biogeochemical processes in an aquifer system.</title>
        <authorList>
            <person name="Anantharaman K."/>
            <person name="Brown C.T."/>
            <person name="Hug L.A."/>
            <person name="Sharon I."/>
            <person name="Castelle C.J."/>
            <person name="Probst A.J."/>
            <person name="Thomas B.C."/>
            <person name="Singh A."/>
            <person name="Wilkins M.J."/>
            <person name="Karaoz U."/>
            <person name="Brodie E.L."/>
            <person name="Williams K.H."/>
            <person name="Hubbard S.S."/>
            <person name="Banfield J.F."/>
        </authorList>
    </citation>
    <scope>NUCLEOTIDE SEQUENCE [LARGE SCALE GENOMIC DNA]</scope>
</reference>
<dbReference type="InterPro" id="IPR023574">
    <property type="entry name" value="Ribosomal_uL4_dom_sf"/>
</dbReference>
<dbReference type="PANTHER" id="PTHR10746:SF6">
    <property type="entry name" value="LARGE RIBOSOMAL SUBUNIT PROTEIN UL4M"/>
    <property type="match status" value="1"/>
</dbReference>
<dbReference type="Pfam" id="PF00573">
    <property type="entry name" value="Ribosomal_L4"/>
    <property type="match status" value="1"/>
</dbReference>
<accession>A0A1G2CYT2</accession>
<dbReference type="AlphaFoldDB" id="A0A1G2CYT2"/>
<dbReference type="GO" id="GO:0003735">
    <property type="term" value="F:structural constituent of ribosome"/>
    <property type="evidence" value="ECO:0007669"/>
    <property type="project" value="InterPro"/>
</dbReference>
<evidence type="ECO:0000313" key="8">
    <source>
        <dbReference type="Proteomes" id="UP000177122"/>
    </source>
</evidence>
<comment type="caution">
    <text evidence="7">The sequence shown here is derived from an EMBL/GenBank/DDBJ whole genome shotgun (WGS) entry which is preliminary data.</text>
</comment>
<dbReference type="Proteomes" id="UP000177122">
    <property type="component" value="Unassembled WGS sequence"/>
</dbReference>
<evidence type="ECO:0000313" key="7">
    <source>
        <dbReference type="EMBL" id="OGZ06372.1"/>
    </source>
</evidence>
<protein>
    <recommendedName>
        <fullName evidence="4 5">Large ribosomal subunit protein uL4</fullName>
    </recommendedName>
</protein>
<evidence type="ECO:0000256" key="6">
    <source>
        <dbReference type="SAM" id="MobiDB-lite"/>
    </source>
</evidence>
<dbReference type="InterPro" id="IPR013005">
    <property type="entry name" value="Ribosomal_uL4-like"/>
</dbReference>
<comment type="function">
    <text evidence="5">One of the primary rRNA binding proteins, this protein initially binds near the 5'-end of the 23S rRNA. It is important during the early stages of 50S assembly. It makes multiple contacts with different domains of the 23S rRNA in the assembled 50S subunit and ribosome.</text>
</comment>
<keyword evidence="3 5" id="KW-0687">Ribonucleoprotein</keyword>
<feature type="compositionally biased region" description="Basic and acidic residues" evidence="6">
    <location>
        <begin position="42"/>
        <end position="51"/>
    </location>
</feature>
<dbReference type="NCBIfam" id="TIGR03953">
    <property type="entry name" value="rplD_bact"/>
    <property type="match status" value="1"/>
</dbReference>
<dbReference type="Gene3D" id="3.40.1370.10">
    <property type="match status" value="1"/>
</dbReference>
<dbReference type="GO" id="GO:0005840">
    <property type="term" value="C:ribosome"/>
    <property type="evidence" value="ECO:0007669"/>
    <property type="project" value="UniProtKB-KW"/>
</dbReference>
<dbReference type="GO" id="GO:0019843">
    <property type="term" value="F:rRNA binding"/>
    <property type="evidence" value="ECO:0007669"/>
    <property type="project" value="UniProtKB-UniRule"/>
</dbReference>
<dbReference type="PANTHER" id="PTHR10746">
    <property type="entry name" value="50S RIBOSOMAL PROTEIN L4"/>
    <property type="match status" value="1"/>
</dbReference>
<gene>
    <name evidence="5" type="primary">rplD</name>
    <name evidence="7" type="ORF">A2845_00645</name>
</gene>
<proteinExistence type="inferred from homology"/>
<evidence type="ECO:0000256" key="3">
    <source>
        <dbReference type="ARBA" id="ARBA00023274"/>
    </source>
</evidence>
<sequence length="213" mass="23794">MDGKKSGNIKLPETVFAEKWNADLVHQVVIGMQANARQPIAHTKDRSEVRGGGKKPWAQKGTGRARHGSSRSPIWRHGGVTHGPRNDRDFSQKINKKMRVKALFVVLSKKFADGQLLFMHDLSMKEPKTKDARAMLTTWGTIDGFTPLATRRKNALYVVLSKADASVKKSFQNMGNVLVGTMGTVNPVDLLSYRYVLFANPEECMKIMEAKLK</sequence>
<name>A0A1G2CYT2_9BACT</name>
<evidence type="ECO:0000256" key="4">
    <source>
        <dbReference type="ARBA" id="ARBA00035244"/>
    </source>
</evidence>
<organism evidence="7 8">
    <name type="scientific">Candidatus Lloydbacteria bacterium RIFCSPHIGHO2_01_FULL_49_22</name>
    <dbReference type="NCBI Taxonomy" id="1798658"/>
    <lineage>
        <taxon>Bacteria</taxon>
        <taxon>Candidatus Lloydiibacteriota</taxon>
    </lineage>
</organism>
<comment type="subunit">
    <text evidence="5">Part of the 50S ribosomal subunit.</text>
</comment>
<dbReference type="SUPFAM" id="SSF52166">
    <property type="entry name" value="Ribosomal protein L4"/>
    <property type="match status" value="1"/>
</dbReference>
<evidence type="ECO:0000256" key="5">
    <source>
        <dbReference type="HAMAP-Rule" id="MF_01328"/>
    </source>
</evidence>
<evidence type="ECO:0000256" key="1">
    <source>
        <dbReference type="ARBA" id="ARBA00010528"/>
    </source>
</evidence>
<dbReference type="HAMAP" id="MF_01328_B">
    <property type="entry name" value="Ribosomal_uL4_B"/>
    <property type="match status" value="1"/>
</dbReference>
<dbReference type="EMBL" id="MHLI01000004">
    <property type="protein sequence ID" value="OGZ06372.1"/>
    <property type="molecule type" value="Genomic_DNA"/>
</dbReference>
<evidence type="ECO:0000256" key="2">
    <source>
        <dbReference type="ARBA" id="ARBA00022980"/>
    </source>
</evidence>
<comment type="similarity">
    <text evidence="1 5">Belongs to the universal ribosomal protein uL4 family.</text>
</comment>
<dbReference type="GO" id="GO:0006412">
    <property type="term" value="P:translation"/>
    <property type="evidence" value="ECO:0007669"/>
    <property type="project" value="UniProtKB-UniRule"/>
</dbReference>
<dbReference type="InterPro" id="IPR002136">
    <property type="entry name" value="Ribosomal_uL4"/>
</dbReference>
<comment type="function">
    <text evidence="5">Forms part of the polypeptide exit tunnel.</text>
</comment>
<feature type="region of interest" description="Disordered" evidence="6">
    <location>
        <begin position="39"/>
        <end position="90"/>
    </location>
</feature>
<keyword evidence="2 5" id="KW-0689">Ribosomal protein</keyword>
<dbReference type="GO" id="GO:1990904">
    <property type="term" value="C:ribonucleoprotein complex"/>
    <property type="evidence" value="ECO:0007669"/>
    <property type="project" value="UniProtKB-KW"/>
</dbReference>
<keyword evidence="5" id="KW-0694">RNA-binding</keyword>
<keyword evidence="5" id="KW-0699">rRNA-binding</keyword>